<evidence type="ECO:0000256" key="1">
    <source>
        <dbReference type="ARBA" id="ARBA00004496"/>
    </source>
</evidence>
<dbReference type="HOGENOM" id="CLU_071837_2_0_6"/>
<dbReference type="STRING" id="498211.CJA_0157"/>
<feature type="active site" evidence="12 13">
    <location>
        <position position="194"/>
    </location>
</feature>
<dbReference type="OrthoDB" id="9807137at2"/>
<dbReference type="Gene3D" id="3.40.50.880">
    <property type="match status" value="1"/>
</dbReference>
<evidence type="ECO:0000313" key="16">
    <source>
        <dbReference type="Proteomes" id="UP000001036"/>
    </source>
</evidence>
<sequence>MAQQTVAVIDYGMGNLHSVASALAQVAPEQNVIVTADPAAVAAADRVVFPGVGAIRDCMAEIKRLGFDTLLREQIATGKPVLGICVGMQALMDHSEENGGVDCIGMLPGQVKFFGEQHKDAQGNPLKVPHMGWNQVHHNHHPLWADIAQDSRFYFVHSFYIHADEPSLVAATCDYGLEFHAALARDNLFAVQFHPEKSHTVGLQLLKNFLHWDGRA</sequence>
<keyword evidence="15" id="KW-0328">Glycosyltransferase</keyword>
<evidence type="ECO:0000256" key="11">
    <source>
        <dbReference type="ARBA" id="ARBA00049534"/>
    </source>
</evidence>
<dbReference type="GO" id="GO:0016829">
    <property type="term" value="F:lyase activity"/>
    <property type="evidence" value="ECO:0007669"/>
    <property type="project" value="UniProtKB-KW"/>
</dbReference>
<evidence type="ECO:0000313" key="15">
    <source>
        <dbReference type="EMBL" id="ACE85505.1"/>
    </source>
</evidence>
<keyword evidence="4 12" id="KW-0963">Cytoplasm</keyword>
<evidence type="ECO:0000259" key="14">
    <source>
        <dbReference type="Pfam" id="PF00117"/>
    </source>
</evidence>
<evidence type="ECO:0000256" key="3">
    <source>
        <dbReference type="ARBA" id="ARBA00011152"/>
    </source>
</evidence>
<dbReference type="UniPathway" id="UPA00031">
    <property type="reaction ID" value="UER00010"/>
</dbReference>
<comment type="catalytic activity">
    <reaction evidence="11 12">
        <text>L-glutamine + H2O = L-glutamate + NH4(+)</text>
        <dbReference type="Rhea" id="RHEA:15889"/>
        <dbReference type="ChEBI" id="CHEBI:15377"/>
        <dbReference type="ChEBI" id="CHEBI:28938"/>
        <dbReference type="ChEBI" id="CHEBI:29985"/>
        <dbReference type="ChEBI" id="CHEBI:58359"/>
        <dbReference type="EC" id="3.5.1.2"/>
    </reaction>
</comment>
<dbReference type="GO" id="GO:0005737">
    <property type="term" value="C:cytoplasm"/>
    <property type="evidence" value="ECO:0007669"/>
    <property type="project" value="UniProtKB-SubCell"/>
</dbReference>
<dbReference type="EC" id="4.3.2.10" evidence="12"/>
<evidence type="ECO:0000256" key="10">
    <source>
        <dbReference type="ARBA" id="ARBA00047838"/>
    </source>
</evidence>
<evidence type="ECO:0000256" key="4">
    <source>
        <dbReference type="ARBA" id="ARBA00022490"/>
    </source>
</evidence>
<evidence type="ECO:0000256" key="8">
    <source>
        <dbReference type="ARBA" id="ARBA00023102"/>
    </source>
</evidence>
<dbReference type="CDD" id="cd01748">
    <property type="entry name" value="GATase1_IGP_Synthase"/>
    <property type="match status" value="1"/>
</dbReference>
<dbReference type="InterPro" id="IPR029062">
    <property type="entry name" value="Class_I_gatase-like"/>
</dbReference>
<dbReference type="InterPro" id="IPR010139">
    <property type="entry name" value="Imidazole-glycPsynth_HisH"/>
</dbReference>
<evidence type="ECO:0000256" key="13">
    <source>
        <dbReference type="PIRSR" id="PIRSR000495-1"/>
    </source>
</evidence>
<comment type="subunit">
    <text evidence="3 12">Heterodimer of HisH and HisF.</text>
</comment>
<keyword evidence="9 12" id="KW-0456">Lyase</keyword>
<feature type="active site" description="Nucleophile" evidence="12 13">
    <location>
        <position position="85"/>
    </location>
</feature>
<dbReference type="GO" id="GO:0000107">
    <property type="term" value="F:imidazoleglycerol-phosphate synthase activity"/>
    <property type="evidence" value="ECO:0007669"/>
    <property type="project" value="UniProtKB-UniRule"/>
</dbReference>
<dbReference type="GO" id="GO:0004359">
    <property type="term" value="F:glutaminase activity"/>
    <property type="evidence" value="ECO:0007669"/>
    <property type="project" value="UniProtKB-EC"/>
</dbReference>
<keyword evidence="5 12" id="KW-0028">Amino-acid biosynthesis</keyword>
<dbReference type="KEGG" id="cja:CJA_0157"/>
<evidence type="ECO:0000256" key="5">
    <source>
        <dbReference type="ARBA" id="ARBA00022605"/>
    </source>
</evidence>
<reference evidence="15 16" key="1">
    <citation type="journal article" date="2008" name="J. Bacteriol.">
        <title>Insights into plant cell wall degradation from the genome sequence of the soil bacterium Cellvibrio japonicus.</title>
        <authorList>
            <person name="Deboy R.T."/>
            <person name="Mongodin E.F."/>
            <person name="Fouts D.E."/>
            <person name="Tailford L.E."/>
            <person name="Khouri H."/>
            <person name="Emerson J.B."/>
            <person name="Mohamoud Y."/>
            <person name="Watkins K."/>
            <person name="Henrissat B."/>
            <person name="Gilbert H.J."/>
            <person name="Nelson K.E."/>
        </authorList>
    </citation>
    <scope>NUCLEOTIDE SEQUENCE [LARGE SCALE GENOMIC DNA]</scope>
    <source>
        <strain evidence="15 16">Ueda107</strain>
    </source>
</reference>
<keyword evidence="7 12" id="KW-0315">Glutamine amidotransferase</keyword>
<keyword evidence="15" id="KW-0808">Transferase</keyword>
<comment type="function">
    <text evidence="12">IGPS catalyzes the conversion of PRFAR and glutamine to IGP, AICAR and glutamate. The HisH subunit catalyzes the hydrolysis of glutamine to glutamate and ammonia as part of the synthesis of IGP and AICAR. The resulting ammonia molecule is channeled to the active site of HisF.</text>
</comment>
<dbReference type="PANTHER" id="PTHR42701:SF2">
    <property type="entry name" value="IMIDAZOLE GLYCEROL PHOSPHATE SYNTHASE SUBUNIT HISH 1"/>
    <property type="match status" value="1"/>
</dbReference>
<dbReference type="MEROPS" id="C26.965"/>
<comment type="pathway">
    <text evidence="2 12">Amino-acid biosynthesis; L-histidine biosynthesis; L-histidine from 5-phospho-alpha-D-ribose 1-diphosphate: step 5/9.</text>
</comment>
<dbReference type="EMBL" id="CP000934">
    <property type="protein sequence ID" value="ACE85505.1"/>
    <property type="molecule type" value="Genomic_DNA"/>
</dbReference>
<evidence type="ECO:0000256" key="2">
    <source>
        <dbReference type="ARBA" id="ARBA00005091"/>
    </source>
</evidence>
<dbReference type="InterPro" id="IPR017926">
    <property type="entry name" value="GATASE"/>
</dbReference>
<organism evidence="15 16">
    <name type="scientific">Cellvibrio japonicus (strain Ueda107)</name>
    <name type="common">Pseudomonas fluorescens subsp. cellulosa</name>
    <dbReference type="NCBI Taxonomy" id="498211"/>
    <lineage>
        <taxon>Bacteria</taxon>
        <taxon>Pseudomonadati</taxon>
        <taxon>Pseudomonadota</taxon>
        <taxon>Gammaproteobacteria</taxon>
        <taxon>Cellvibrionales</taxon>
        <taxon>Cellvibrionaceae</taxon>
        <taxon>Cellvibrio</taxon>
    </lineage>
</organism>
<dbReference type="SUPFAM" id="SSF52317">
    <property type="entry name" value="Class I glutamine amidotransferase-like"/>
    <property type="match status" value="1"/>
</dbReference>
<dbReference type="Proteomes" id="UP000001036">
    <property type="component" value="Chromosome"/>
</dbReference>
<comment type="catalytic activity">
    <reaction evidence="10 12">
        <text>5-[(5-phospho-1-deoxy-D-ribulos-1-ylimino)methylamino]-1-(5-phospho-beta-D-ribosyl)imidazole-4-carboxamide + L-glutamine = D-erythro-1-(imidazol-4-yl)glycerol 3-phosphate + 5-amino-1-(5-phospho-beta-D-ribosyl)imidazole-4-carboxamide + L-glutamate + H(+)</text>
        <dbReference type="Rhea" id="RHEA:24793"/>
        <dbReference type="ChEBI" id="CHEBI:15378"/>
        <dbReference type="ChEBI" id="CHEBI:29985"/>
        <dbReference type="ChEBI" id="CHEBI:58278"/>
        <dbReference type="ChEBI" id="CHEBI:58359"/>
        <dbReference type="ChEBI" id="CHEBI:58475"/>
        <dbReference type="ChEBI" id="CHEBI:58525"/>
        <dbReference type="EC" id="4.3.2.10"/>
    </reaction>
</comment>
<feature type="active site" evidence="12 13">
    <location>
        <position position="196"/>
    </location>
</feature>
<keyword evidence="6 12" id="KW-0378">Hydrolase</keyword>
<dbReference type="RefSeq" id="WP_012485840.1">
    <property type="nucleotide sequence ID" value="NC_010995.1"/>
</dbReference>
<accession>B3PGA2</accession>
<comment type="subcellular location">
    <subcellularLocation>
        <location evidence="1 12">Cytoplasm</location>
    </subcellularLocation>
</comment>
<dbReference type="HAMAP" id="MF_00278">
    <property type="entry name" value="HisH"/>
    <property type="match status" value="1"/>
</dbReference>
<name>B3PGA2_CELJU</name>
<dbReference type="NCBIfam" id="TIGR01855">
    <property type="entry name" value="IMP_synth_hisH"/>
    <property type="match status" value="1"/>
</dbReference>
<evidence type="ECO:0000256" key="12">
    <source>
        <dbReference type="HAMAP-Rule" id="MF_00278"/>
    </source>
</evidence>
<gene>
    <name evidence="12 15" type="primary">hisH</name>
    <name evidence="15" type="ordered locus">CJA_0157</name>
</gene>
<dbReference type="Pfam" id="PF00117">
    <property type="entry name" value="GATase"/>
    <property type="match status" value="1"/>
</dbReference>
<dbReference type="PROSITE" id="PS51273">
    <property type="entry name" value="GATASE_TYPE_1"/>
    <property type="match status" value="1"/>
</dbReference>
<dbReference type="AlphaFoldDB" id="B3PGA2"/>
<proteinExistence type="inferred from homology"/>
<feature type="domain" description="Glutamine amidotransferase" evidence="14">
    <location>
        <begin position="8"/>
        <end position="210"/>
    </location>
</feature>
<keyword evidence="16" id="KW-1185">Reference proteome</keyword>
<dbReference type="eggNOG" id="COG0118">
    <property type="taxonomic scope" value="Bacteria"/>
</dbReference>
<protein>
    <recommendedName>
        <fullName evidence="12">Imidazole glycerol phosphate synthase subunit HisH</fullName>
        <ecNumber evidence="12">4.3.2.10</ecNumber>
    </recommendedName>
    <alternativeName>
        <fullName evidence="12">IGP synthase glutaminase subunit</fullName>
        <ecNumber evidence="12">3.5.1.2</ecNumber>
    </alternativeName>
    <alternativeName>
        <fullName evidence="12">IGP synthase subunit HisH</fullName>
    </alternativeName>
    <alternativeName>
        <fullName evidence="12">ImGP synthase subunit HisH</fullName>
        <shortName evidence="12">IGPS subunit HisH</shortName>
    </alternativeName>
</protein>
<evidence type="ECO:0000256" key="6">
    <source>
        <dbReference type="ARBA" id="ARBA00022801"/>
    </source>
</evidence>
<dbReference type="PANTHER" id="PTHR42701">
    <property type="entry name" value="IMIDAZOLE GLYCEROL PHOSPHATE SYNTHASE SUBUNIT HISH"/>
    <property type="match status" value="1"/>
</dbReference>
<evidence type="ECO:0000256" key="7">
    <source>
        <dbReference type="ARBA" id="ARBA00022962"/>
    </source>
</evidence>
<dbReference type="EC" id="3.5.1.2" evidence="12"/>
<keyword evidence="8 12" id="KW-0368">Histidine biosynthesis</keyword>
<dbReference type="PIRSF" id="PIRSF000495">
    <property type="entry name" value="Amidotransf_hisH"/>
    <property type="match status" value="1"/>
</dbReference>
<dbReference type="FunFam" id="3.40.50.880:FF:000023">
    <property type="entry name" value="Imidazole glycerol phosphate synthase subunit HisH"/>
    <property type="match status" value="1"/>
</dbReference>
<evidence type="ECO:0000256" key="9">
    <source>
        <dbReference type="ARBA" id="ARBA00023239"/>
    </source>
</evidence>
<dbReference type="GO" id="GO:0000105">
    <property type="term" value="P:L-histidine biosynthetic process"/>
    <property type="evidence" value="ECO:0007669"/>
    <property type="project" value="UniProtKB-UniRule"/>
</dbReference>